<comment type="caution">
    <text evidence="2">The sequence shown here is derived from an EMBL/GenBank/DDBJ whole genome shotgun (WGS) entry which is preliminary data.</text>
</comment>
<dbReference type="AlphaFoldDB" id="A0A8I1WHT8"/>
<dbReference type="Pfam" id="PF12730">
    <property type="entry name" value="ABC2_membrane_4"/>
    <property type="match status" value="1"/>
</dbReference>
<evidence type="ECO:0000313" key="2">
    <source>
        <dbReference type="EMBL" id="MBO3796939.1"/>
    </source>
</evidence>
<feature type="transmembrane region" description="Helical" evidence="1">
    <location>
        <begin position="237"/>
        <end position="260"/>
    </location>
</feature>
<feature type="transmembrane region" description="Helical" evidence="1">
    <location>
        <begin position="102"/>
        <end position="124"/>
    </location>
</feature>
<feature type="transmembrane region" description="Helical" evidence="1">
    <location>
        <begin position="188"/>
        <end position="207"/>
    </location>
</feature>
<keyword evidence="1" id="KW-1133">Transmembrane helix</keyword>
<evidence type="ECO:0000313" key="3">
    <source>
        <dbReference type="Proteomes" id="UP000665181"/>
    </source>
</evidence>
<protein>
    <submittedName>
        <fullName evidence="2">ABC transporter permease</fullName>
    </submittedName>
</protein>
<gene>
    <name evidence="2" type="ORF">J5227_22130</name>
</gene>
<evidence type="ECO:0000256" key="1">
    <source>
        <dbReference type="SAM" id="Phobius"/>
    </source>
</evidence>
<feature type="transmembrane region" description="Helical" evidence="1">
    <location>
        <begin position="20"/>
        <end position="40"/>
    </location>
</feature>
<feature type="transmembrane region" description="Helical" evidence="1">
    <location>
        <begin position="52"/>
        <end position="74"/>
    </location>
</feature>
<keyword evidence="1" id="KW-0472">Membrane</keyword>
<organism evidence="2 3">
    <name type="scientific">Bacillus subtilis</name>
    <dbReference type="NCBI Taxonomy" id="1423"/>
    <lineage>
        <taxon>Bacteria</taxon>
        <taxon>Bacillati</taxon>
        <taxon>Bacillota</taxon>
        <taxon>Bacilli</taxon>
        <taxon>Bacillales</taxon>
        <taxon>Bacillaceae</taxon>
        <taxon>Bacillus</taxon>
    </lineage>
</organism>
<proteinExistence type="predicted"/>
<reference evidence="2" key="1">
    <citation type="submission" date="2021-03" db="EMBL/GenBank/DDBJ databases">
        <title>Isolation of Bacillus subtilis from fermented food sample.</title>
        <authorList>
            <person name="Lakshmanan V."/>
            <person name="Athira K."/>
            <person name="Rajagopal K."/>
        </authorList>
    </citation>
    <scope>NUCLEOTIDE SEQUENCE</scope>
    <source>
        <strain evidence="2">S1</strain>
    </source>
</reference>
<keyword evidence="1" id="KW-0812">Transmembrane</keyword>
<dbReference type="RefSeq" id="WP_044152745.1">
    <property type="nucleotide sequence ID" value="NZ_JAGFPW010000037.1"/>
</dbReference>
<name>A0A8I1WHT8_BACIU</name>
<sequence length="266" mass="28713">MMNLIQSDLYKLRKSKAIKILFLIMWIAATVVALVSYLVAQGKIDQELSGPLSGLTDIMMVAIVGPFLAGVYICGDFDNKTIHDAISSCGISRIVVIISKAIVYYLLVMLMLVPYAVVTLIAFATGAEFAHPFAASVFLSILANENGLDLTPLVFGKMLVIMIVMLLAYASEMTVCVLLSFLFRKSSLVIFIGFGAILVLQILGGLGSKSDVVNNILSYTPFSIGSSVLTMDAGTDVILKAIGVSLLFCVWFLSITNGIFRKSEVK</sequence>
<dbReference type="Proteomes" id="UP000665181">
    <property type="component" value="Unassembled WGS sequence"/>
</dbReference>
<feature type="transmembrane region" description="Helical" evidence="1">
    <location>
        <begin position="158"/>
        <end position="181"/>
    </location>
</feature>
<dbReference type="EMBL" id="JAGFPW010000037">
    <property type="protein sequence ID" value="MBO3796939.1"/>
    <property type="molecule type" value="Genomic_DNA"/>
</dbReference>
<accession>A0A8I1WHT8</accession>